<dbReference type="RefSeq" id="WP_110264497.1">
    <property type="nucleotide sequence ID" value="NZ_CAKZQT010000021.1"/>
</dbReference>
<name>A0A318EFK0_9GAMM</name>
<sequence>MRPLQAAPSLVLPLGLAVGACAGLTPSAPYVQIDDRYQPAAALNVAPAEILGVDGEMFLRQRPLTLEPGPHAILVESRKTGVGRRGPKPASMTLYLKTEPCTLYAIAAVHACAICAEWAPQVVHHEPIPGCIATSQPTAPAG</sequence>
<organism evidence="2 3">
    <name type="scientific">Sinimarinibacterium flocculans</name>
    <dbReference type="NCBI Taxonomy" id="985250"/>
    <lineage>
        <taxon>Bacteria</taxon>
        <taxon>Pseudomonadati</taxon>
        <taxon>Pseudomonadota</taxon>
        <taxon>Gammaproteobacteria</taxon>
        <taxon>Nevskiales</taxon>
        <taxon>Nevskiaceae</taxon>
        <taxon>Sinimarinibacterium</taxon>
    </lineage>
</organism>
<evidence type="ECO:0000313" key="3">
    <source>
        <dbReference type="Proteomes" id="UP000248330"/>
    </source>
</evidence>
<dbReference type="Proteomes" id="UP000248330">
    <property type="component" value="Unassembled WGS sequence"/>
</dbReference>
<evidence type="ECO:0000313" key="2">
    <source>
        <dbReference type="EMBL" id="PXV69565.1"/>
    </source>
</evidence>
<reference evidence="2 3" key="1">
    <citation type="submission" date="2018-04" db="EMBL/GenBank/DDBJ databases">
        <title>Genomic Encyclopedia of Type Strains, Phase IV (KMG-IV): sequencing the most valuable type-strain genomes for metagenomic binning, comparative biology and taxonomic classification.</title>
        <authorList>
            <person name="Goeker M."/>
        </authorList>
    </citation>
    <scope>NUCLEOTIDE SEQUENCE [LARGE SCALE GENOMIC DNA]</scope>
    <source>
        <strain evidence="2 3">DSM 104150</strain>
    </source>
</reference>
<dbReference type="EMBL" id="QICN01000003">
    <property type="protein sequence ID" value="PXV69565.1"/>
    <property type="molecule type" value="Genomic_DNA"/>
</dbReference>
<gene>
    <name evidence="2" type="ORF">C8D93_103139</name>
</gene>
<comment type="caution">
    <text evidence="2">The sequence shown here is derived from an EMBL/GenBank/DDBJ whole genome shotgun (WGS) entry which is preliminary data.</text>
</comment>
<feature type="signal peptide" evidence="1">
    <location>
        <begin position="1"/>
        <end position="22"/>
    </location>
</feature>
<feature type="chain" id="PRO_5016299925" description="Lipoprotein" evidence="1">
    <location>
        <begin position="23"/>
        <end position="142"/>
    </location>
</feature>
<keyword evidence="1" id="KW-0732">Signal</keyword>
<evidence type="ECO:0000256" key="1">
    <source>
        <dbReference type="SAM" id="SignalP"/>
    </source>
</evidence>
<evidence type="ECO:0008006" key="4">
    <source>
        <dbReference type="Google" id="ProtNLM"/>
    </source>
</evidence>
<proteinExistence type="predicted"/>
<dbReference type="PROSITE" id="PS51257">
    <property type="entry name" value="PROKAR_LIPOPROTEIN"/>
    <property type="match status" value="1"/>
</dbReference>
<keyword evidence="3" id="KW-1185">Reference proteome</keyword>
<protein>
    <recommendedName>
        <fullName evidence="4">Lipoprotein</fullName>
    </recommendedName>
</protein>
<accession>A0A318EFK0</accession>
<dbReference type="AlphaFoldDB" id="A0A318EFK0"/>